<dbReference type="OrthoDB" id="29087at2759"/>
<dbReference type="Pfam" id="PF02796">
    <property type="entry name" value="HTH_7"/>
    <property type="match status" value="1"/>
</dbReference>
<dbReference type="eggNOG" id="ENOG502R9AM">
    <property type="taxonomic scope" value="Eukaryota"/>
</dbReference>
<name>B0ERW9_ENTDS</name>
<dbReference type="VEuPathDB" id="AmoebaDB:EDI_336640"/>
<dbReference type="GO" id="GO:0000150">
    <property type="term" value="F:DNA strand exchange activity"/>
    <property type="evidence" value="ECO:0007669"/>
    <property type="project" value="InterPro"/>
</dbReference>
<sequence length="215" mass="24780">MEDIPVSPIHTNESFPNKLPPAISIISAISEDRNESEESQISKKSESDNKKIRRKNNVNEETLKIIHNMYIRGYKAKEIAIITELTKSTVYKYIERMNDENPQRDDMSSLIRKRGRKKSENTFLQDRIRDFLNSNNGMTLKCMKDILKDEGHDISISYLSKIIKKMGLGKRANHSITQVRRSNEPIESFSLQDTLSTFTSQQQDMLPPPTGNFSQ</sequence>
<feature type="region of interest" description="Disordered" evidence="1">
    <location>
        <begin position="30"/>
        <end position="53"/>
    </location>
</feature>
<dbReference type="RefSeq" id="XP_001740841.1">
    <property type="nucleotide sequence ID" value="XM_001740789.1"/>
</dbReference>
<protein>
    <recommendedName>
        <fullName evidence="2">Resolvase HTH domain-containing protein</fullName>
    </recommendedName>
</protein>
<proteinExistence type="predicted"/>
<accession>B0ERW9</accession>
<dbReference type="GeneID" id="5886015"/>
<dbReference type="Proteomes" id="UP000008076">
    <property type="component" value="Unassembled WGS sequence"/>
</dbReference>
<dbReference type="AlphaFoldDB" id="B0ERW9"/>
<gene>
    <name evidence="3" type="ORF">EDI_336640</name>
</gene>
<dbReference type="InterPro" id="IPR006120">
    <property type="entry name" value="Resolvase_HTH_dom"/>
</dbReference>
<reference evidence="4" key="1">
    <citation type="submission" date="2007-12" db="EMBL/GenBank/DDBJ databases">
        <title>Annotation of Entamoeba dispar SAW760.</title>
        <authorList>
            <person name="Lorenzi H."/>
            <person name="Inman J."/>
            <person name="Schobel S."/>
            <person name="Amedeo P."/>
            <person name="Caler E."/>
        </authorList>
    </citation>
    <scope>NUCLEOTIDE SEQUENCE [LARGE SCALE GENOMIC DNA]</scope>
    <source>
        <strain evidence="4">ATCC PRA-260 / SAW760</strain>
    </source>
</reference>
<feature type="compositionally biased region" description="Basic and acidic residues" evidence="1">
    <location>
        <begin position="40"/>
        <end position="50"/>
    </location>
</feature>
<dbReference type="SUPFAM" id="SSF46689">
    <property type="entry name" value="Homeodomain-like"/>
    <property type="match status" value="1"/>
</dbReference>
<organism evidence="4">
    <name type="scientific">Entamoeba dispar (strain ATCC PRA-260 / SAW760)</name>
    <dbReference type="NCBI Taxonomy" id="370354"/>
    <lineage>
        <taxon>Eukaryota</taxon>
        <taxon>Amoebozoa</taxon>
        <taxon>Evosea</taxon>
        <taxon>Archamoebae</taxon>
        <taxon>Mastigamoebida</taxon>
        <taxon>Entamoebidae</taxon>
        <taxon>Entamoeba</taxon>
    </lineage>
</organism>
<evidence type="ECO:0000313" key="4">
    <source>
        <dbReference type="Proteomes" id="UP000008076"/>
    </source>
</evidence>
<dbReference type="EMBL" id="DS550549">
    <property type="protein sequence ID" value="EDR22764.1"/>
    <property type="molecule type" value="Genomic_DNA"/>
</dbReference>
<feature type="domain" description="Resolvase HTH" evidence="2">
    <location>
        <begin position="54"/>
        <end position="94"/>
    </location>
</feature>
<dbReference type="GO" id="GO:0003677">
    <property type="term" value="F:DNA binding"/>
    <property type="evidence" value="ECO:0007669"/>
    <property type="project" value="InterPro"/>
</dbReference>
<evidence type="ECO:0000259" key="2">
    <source>
        <dbReference type="Pfam" id="PF02796"/>
    </source>
</evidence>
<keyword evidence="4" id="KW-1185">Reference proteome</keyword>
<dbReference type="InterPro" id="IPR009057">
    <property type="entry name" value="Homeodomain-like_sf"/>
</dbReference>
<evidence type="ECO:0000313" key="3">
    <source>
        <dbReference type="EMBL" id="EDR22764.1"/>
    </source>
</evidence>
<dbReference type="OMA" id="TENTQSY"/>
<evidence type="ECO:0000256" key="1">
    <source>
        <dbReference type="SAM" id="MobiDB-lite"/>
    </source>
</evidence>
<dbReference type="KEGG" id="edi:EDI_336640"/>